<evidence type="ECO:0000313" key="3">
    <source>
        <dbReference type="Proteomes" id="UP000245697"/>
    </source>
</evidence>
<protein>
    <submittedName>
        <fullName evidence="2">DNA-binding MarR family transcriptional regulator</fullName>
    </submittedName>
</protein>
<dbReference type="InterPro" id="IPR039422">
    <property type="entry name" value="MarR/SlyA-like"/>
</dbReference>
<dbReference type="EMBL" id="QGGR01000014">
    <property type="protein sequence ID" value="PWK42695.1"/>
    <property type="molecule type" value="Genomic_DNA"/>
</dbReference>
<reference evidence="2 3" key="1">
    <citation type="submission" date="2018-05" db="EMBL/GenBank/DDBJ databases">
        <title>Genomic Encyclopedia of Archaeal and Bacterial Type Strains, Phase II (KMG-II): from individual species to whole genera.</title>
        <authorList>
            <person name="Goeker M."/>
        </authorList>
    </citation>
    <scope>NUCLEOTIDE SEQUENCE [LARGE SCALE GENOMIC DNA]</scope>
    <source>
        <strain evidence="2 3">DSM 45184</strain>
    </source>
</reference>
<sequence>MISSRLRIFTIEIVHHGEPICNTYRVEGTETAERARLRRELVDLLNTYSGEAQHIGHAFAHQHRLHNTDMHALLAVMQAERRGDPLTPGRLGEAIGLTSGATTALIDRLERGGHLRRSRESADRRVVHLRYADAGMALAMAFFTPLAPRTDAVMAQFGVDELHTIEKFLHGMIGALTSYRDELRQT</sequence>
<dbReference type="PANTHER" id="PTHR33164:SF106">
    <property type="entry name" value="TRANSCRIPTIONAL REGULATORY PROTEIN"/>
    <property type="match status" value="1"/>
</dbReference>
<dbReference type="PANTHER" id="PTHR33164">
    <property type="entry name" value="TRANSCRIPTIONAL REGULATOR, MARR FAMILY"/>
    <property type="match status" value="1"/>
</dbReference>
<dbReference type="InterPro" id="IPR036390">
    <property type="entry name" value="WH_DNA-bd_sf"/>
</dbReference>
<dbReference type="SUPFAM" id="SSF46785">
    <property type="entry name" value="Winged helix' DNA-binding domain"/>
    <property type="match status" value="1"/>
</dbReference>
<dbReference type="PRINTS" id="PR00598">
    <property type="entry name" value="HTHMARR"/>
</dbReference>
<dbReference type="AlphaFoldDB" id="A0A316F7L3"/>
<name>A0A316F7L3_9ACTN</name>
<dbReference type="SMART" id="SM00347">
    <property type="entry name" value="HTH_MARR"/>
    <property type="match status" value="1"/>
</dbReference>
<keyword evidence="2" id="KW-0238">DNA-binding</keyword>
<evidence type="ECO:0000259" key="1">
    <source>
        <dbReference type="PROSITE" id="PS50995"/>
    </source>
</evidence>
<dbReference type="Pfam" id="PF12802">
    <property type="entry name" value="MarR_2"/>
    <property type="match status" value="1"/>
</dbReference>
<proteinExistence type="predicted"/>
<comment type="caution">
    <text evidence="2">The sequence shown here is derived from an EMBL/GenBank/DDBJ whole genome shotgun (WGS) entry which is preliminary data.</text>
</comment>
<dbReference type="Gene3D" id="1.10.10.10">
    <property type="entry name" value="Winged helix-like DNA-binding domain superfamily/Winged helix DNA-binding domain"/>
    <property type="match status" value="1"/>
</dbReference>
<keyword evidence="3" id="KW-1185">Reference proteome</keyword>
<organism evidence="2 3">
    <name type="scientific">Actinoplanes xinjiangensis</name>
    <dbReference type="NCBI Taxonomy" id="512350"/>
    <lineage>
        <taxon>Bacteria</taxon>
        <taxon>Bacillati</taxon>
        <taxon>Actinomycetota</taxon>
        <taxon>Actinomycetes</taxon>
        <taxon>Micromonosporales</taxon>
        <taxon>Micromonosporaceae</taxon>
        <taxon>Actinoplanes</taxon>
    </lineage>
</organism>
<dbReference type="Proteomes" id="UP000245697">
    <property type="component" value="Unassembled WGS sequence"/>
</dbReference>
<accession>A0A316F7L3</accession>
<dbReference type="GO" id="GO:0006950">
    <property type="term" value="P:response to stress"/>
    <property type="evidence" value="ECO:0007669"/>
    <property type="project" value="TreeGrafter"/>
</dbReference>
<dbReference type="GO" id="GO:0003677">
    <property type="term" value="F:DNA binding"/>
    <property type="evidence" value="ECO:0007669"/>
    <property type="project" value="UniProtKB-KW"/>
</dbReference>
<feature type="domain" description="HTH marR-type" evidence="1">
    <location>
        <begin position="34"/>
        <end position="174"/>
    </location>
</feature>
<gene>
    <name evidence="2" type="ORF">BC793_114139</name>
</gene>
<evidence type="ECO:0000313" key="2">
    <source>
        <dbReference type="EMBL" id="PWK42695.1"/>
    </source>
</evidence>
<dbReference type="PROSITE" id="PS50995">
    <property type="entry name" value="HTH_MARR_2"/>
    <property type="match status" value="1"/>
</dbReference>
<dbReference type="InterPro" id="IPR036388">
    <property type="entry name" value="WH-like_DNA-bd_sf"/>
</dbReference>
<dbReference type="InterPro" id="IPR000835">
    <property type="entry name" value="HTH_MarR-typ"/>
</dbReference>
<dbReference type="GO" id="GO:0003700">
    <property type="term" value="F:DNA-binding transcription factor activity"/>
    <property type="evidence" value="ECO:0007669"/>
    <property type="project" value="InterPro"/>
</dbReference>